<feature type="compositionally biased region" description="Low complexity" evidence="1">
    <location>
        <begin position="32"/>
        <end position="53"/>
    </location>
</feature>
<dbReference type="EMBL" id="OZ075116">
    <property type="protein sequence ID" value="CAL5076836.1"/>
    <property type="molecule type" value="Genomic_DNA"/>
</dbReference>
<reference evidence="2 3" key="2">
    <citation type="submission" date="2024-10" db="EMBL/GenBank/DDBJ databases">
        <authorList>
            <person name="Ryan C."/>
        </authorList>
    </citation>
    <scope>NUCLEOTIDE SEQUENCE [LARGE SCALE GENOMIC DNA]</scope>
</reference>
<dbReference type="PANTHER" id="PTHR33186:SF15">
    <property type="entry name" value="OS06G0249850 PROTEIN"/>
    <property type="match status" value="1"/>
</dbReference>
<gene>
    <name evidence="2" type="ORF">URODEC1_LOCUS106373</name>
</gene>
<accession>A0ABC9FLX5</accession>
<dbReference type="PANTHER" id="PTHR33186">
    <property type="entry name" value="OS10G0136150 PROTEIN-RELATED"/>
    <property type="match status" value="1"/>
</dbReference>
<feature type="region of interest" description="Disordered" evidence="1">
    <location>
        <begin position="95"/>
        <end position="144"/>
    </location>
</feature>
<feature type="region of interest" description="Disordered" evidence="1">
    <location>
        <begin position="25"/>
        <end position="53"/>
    </location>
</feature>
<dbReference type="AlphaFoldDB" id="A0ABC9FLX5"/>
<evidence type="ECO:0000256" key="1">
    <source>
        <dbReference type="SAM" id="MobiDB-lite"/>
    </source>
</evidence>
<organism evidence="2 3">
    <name type="scientific">Urochloa decumbens</name>
    <dbReference type="NCBI Taxonomy" id="240449"/>
    <lineage>
        <taxon>Eukaryota</taxon>
        <taxon>Viridiplantae</taxon>
        <taxon>Streptophyta</taxon>
        <taxon>Embryophyta</taxon>
        <taxon>Tracheophyta</taxon>
        <taxon>Spermatophyta</taxon>
        <taxon>Magnoliopsida</taxon>
        <taxon>Liliopsida</taxon>
        <taxon>Poales</taxon>
        <taxon>Poaceae</taxon>
        <taxon>PACMAD clade</taxon>
        <taxon>Panicoideae</taxon>
        <taxon>Panicodae</taxon>
        <taxon>Paniceae</taxon>
        <taxon>Melinidinae</taxon>
        <taxon>Urochloa</taxon>
    </lineage>
</organism>
<proteinExistence type="predicted"/>
<reference evidence="3" key="1">
    <citation type="submission" date="2024-06" db="EMBL/GenBank/DDBJ databases">
        <authorList>
            <person name="Ryan C."/>
        </authorList>
    </citation>
    <scope>NUCLEOTIDE SEQUENCE [LARGE SCALE GENOMIC DNA]</scope>
</reference>
<evidence type="ECO:0000313" key="2">
    <source>
        <dbReference type="EMBL" id="CAL5076836.1"/>
    </source>
</evidence>
<protein>
    <submittedName>
        <fullName evidence="2">Uncharacterized protein</fullName>
    </submittedName>
</protein>
<sequence length="335" mass="36073">MAPPPSPPPAPMSELVEEILLRVLSTTRRRQASSAPPSSANPGAASSPAPTSAAGLRELRRGRVVPMLGFLCDLRDGGVSLARFVPRGALLLPPASRRRFPRPAGAQRAPRPRPPPYGRGYPDLPPSSSVTPSRTSGGSLPGRRCTRTAGWEATVLCAATTAGAGAYDHVDCHRGPFIVVFVGTDDSGMFTYVYSSEAVAWSKLVTARALGARVWDYEVEVWVLRKVINLKKLLFLDRSSADIPQLVRFAEGVGVVFLNVGDETFTVGLSMESRWARKVYDGSSISCAVPYINSCTPVLGAPTTDDGTRSWCLKSRTHMRGQRHSQSSTGSIFHR</sequence>
<name>A0ABC9FLX5_9POAL</name>
<keyword evidence="3" id="KW-1185">Reference proteome</keyword>
<feature type="compositionally biased region" description="Low complexity" evidence="1">
    <location>
        <begin position="118"/>
        <end position="138"/>
    </location>
</feature>
<dbReference type="Proteomes" id="UP001497457">
    <property type="component" value="Chromosome 6rd"/>
</dbReference>
<evidence type="ECO:0000313" key="3">
    <source>
        <dbReference type="Proteomes" id="UP001497457"/>
    </source>
</evidence>